<keyword evidence="2" id="KW-1185">Reference proteome</keyword>
<proteinExistence type="predicted"/>
<dbReference type="InterPro" id="IPR032676">
    <property type="entry name" value="YkuD_2"/>
</dbReference>
<evidence type="ECO:0000313" key="1">
    <source>
        <dbReference type="EMBL" id="QEC72309.1"/>
    </source>
</evidence>
<dbReference type="PANTHER" id="PTHR38477:SF1">
    <property type="entry name" value="MUREIN L,D-TRANSPEPTIDASE CATALYTIC DOMAIN FAMILY PROTEIN"/>
    <property type="match status" value="1"/>
</dbReference>
<dbReference type="Pfam" id="PF13645">
    <property type="entry name" value="YkuD_2"/>
    <property type="match status" value="1"/>
</dbReference>
<name>A0A5B8VLW0_9BACT</name>
<dbReference type="KEGG" id="agi:FSB73_12135"/>
<accession>A0A5B8VLW0</accession>
<dbReference type="AlphaFoldDB" id="A0A5B8VLW0"/>
<dbReference type="Proteomes" id="UP000321291">
    <property type="component" value="Chromosome"/>
</dbReference>
<sequence>MILFLFSKIPGISAGKHKNKLEIVKKFLFLSVVGLVMCAFTTPITNISSANSVHPVDKDFPSLLPNKPVGQTMAYKYVDSVYNRIKLNDVGLKKDVFYKAFKGYEYLESKGMLDKPDLLTIVDYSQSSSQKRLYVIDLKAGKVLFNTYVSHGKRSGGEYATAFSNVVDSHKSSLGFIITGKSYRGGSGFSMHLKGVEPGINDNIYRRYIVMHGSHYVNARRADENETGRSFGCPAVPYGQQYAIINKIKEGSCLFIWAPDNHYQVTSRILNAAFQWPVLKKESKFKELLAPINNTANAGLDGAADVNNSSNG</sequence>
<gene>
    <name evidence="1" type="ORF">FSB73_12135</name>
</gene>
<protein>
    <submittedName>
        <fullName evidence="1">Murein L,D-transpeptidase catalytic domain family protein</fullName>
    </submittedName>
</protein>
<evidence type="ECO:0000313" key="2">
    <source>
        <dbReference type="Proteomes" id="UP000321291"/>
    </source>
</evidence>
<dbReference type="EMBL" id="CP042434">
    <property type="protein sequence ID" value="QEC72309.1"/>
    <property type="molecule type" value="Genomic_DNA"/>
</dbReference>
<reference evidence="1 2" key="1">
    <citation type="journal article" date="2017" name="Int. J. Syst. Evol. Microbiol.">
        <title>Arachidicoccus ginsenosidivorans sp. nov., with ginsenoside-converting activity isolated from ginseng cultivating soil.</title>
        <authorList>
            <person name="Siddiqi M.Z."/>
            <person name="Aslam Z."/>
            <person name="Im W.T."/>
        </authorList>
    </citation>
    <scope>NUCLEOTIDE SEQUENCE [LARGE SCALE GENOMIC DNA]</scope>
    <source>
        <strain evidence="1 2">Gsoil 809</strain>
    </source>
</reference>
<dbReference type="PANTHER" id="PTHR38477">
    <property type="entry name" value="HYPOTHETICAL EXPORTED PROTEIN"/>
    <property type="match status" value="1"/>
</dbReference>
<organism evidence="1 2">
    <name type="scientific">Arachidicoccus ginsenosidivorans</name>
    <dbReference type="NCBI Taxonomy" id="496057"/>
    <lineage>
        <taxon>Bacteria</taxon>
        <taxon>Pseudomonadati</taxon>
        <taxon>Bacteroidota</taxon>
        <taxon>Chitinophagia</taxon>
        <taxon>Chitinophagales</taxon>
        <taxon>Chitinophagaceae</taxon>
        <taxon>Arachidicoccus</taxon>
    </lineage>
</organism>